<keyword evidence="9" id="KW-1185">Reference proteome</keyword>
<dbReference type="RefSeq" id="WP_086349187.1">
    <property type="nucleotide sequence ID" value="NZ_CP147247.1"/>
</dbReference>
<dbReference type="PANTHER" id="PTHR43229">
    <property type="entry name" value="NODULATION PROTEIN J"/>
    <property type="match status" value="1"/>
</dbReference>
<feature type="domain" description="ABC transmembrane type-2" evidence="6">
    <location>
        <begin position="23"/>
        <end position="249"/>
    </location>
</feature>
<dbReference type="PROSITE" id="PS51012">
    <property type="entry name" value="ABC_TM2"/>
    <property type="match status" value="1"/>
</dbReference>
<feature type="transmembrane region" description="Helical" evidence="5">
    <location>
        <begin position="138"/>
        <end position="161"/>
    </location>
</feature>
<feature type="transmembrane region" description="Helical" evidence="5">
    <location>
        <begin position="168"/>
        <end position="186"/>
    </location>
</feature>
<evidence type="ECO:0000256" key="5">
    <source>
        <dbReference type="RuleBase" id="RU361157"/>
    </source>
</evidence>
<evidence type="ECO:0000259" key="6">
    <source>
        <dbReference type="PROSITE" id="PS51012"/>
    </source>
</evidence>
<comment type="subcellular location">
    <subcellularLocation>
        <location evidence="5">Cell membrane</location>
        <topology evidence="5">Multi-pass membrane protein</topology>
    </subcellularLocation>
    <subcellularLocation>
        <location evidence="1">Membrane</location>
        <topology evidence="1">Multi-pass membrane protein</topology>
    </subcellularLocation>
</comment>
<dbReference type="GO" id="GO:0043190">
    <property type="term" value="C:ATP-binding cassette (ABC) transporter complex"/>
    <property type="evidence" value="ECO:0007669"/>
    <property type="project" value="InterPro"/>
</dbReference>
<accession>A0A242K6G8</accession>
<dbReference type="GO" id="GO:0140359">
    <property type="term" value="F:ABC-type transporter activity"/>
    <property type="evidence" value="ECO:0007669"/>
    <property type="project" value="InterPro"/>
</dbReference>
<evidence type="ECO:0000313" key="7">
    <source>
        <dbReference type="EMBL" id="OTP15911.1"/>
    </source>
</evidence>
<reference evidence="7" key="1">
    <citation type="submission" date="2017-05" db="EMBL/GenBank/DDBJ databases">
        <title>The Genome Sequence of Enterococcus sp. 9E7_DIV0242.</title>
        <authorList>
            <consortium name="The Broad Institute Genomics Platform"/>
            <consortium name="The Broad Institute Genomic Center for Infectious Diseases"/>
            <person name="Earl A."/>
            <person name="Manson A."/>
            <person name="Schwartman J."/>
            <person name="Gilmore M."/>
            <person name="Abouelleil A."/>
            <person name="Cao P."/>
            <person name="Chapman S."/>
            <person name="Cusick C."/>
            <person name="Shea T."/>
            <person name="Young S."/>
            <person name="Neafsey D."/>
            <person name="Nusbaum C."/>
            <person name="Birren B."/>
        </authorList>
    </citation>
    <scope>NUCLEOTIDE SEQUENCE [LARGE SCALE GENOMIC DNA]</scope>
    <source>
        <strain evidence="7">9E7_DIV0242</strain>
    </source>
</reference>
<dbReference type="PANTHER" id="PTHR43229:SF2">
    <property type="entry name" value="NODULATION PROTEIN J"/>
    <property type="match status" value="1"/>
</dbReference>
<keyword evidence="5" id="KW-1003">Cell membrane</keyword>
<dbReference type="EMBL" id="NGMM01000003">
    <property type="protein sequence ID" value="OTP15911.1"/>
    <property type="molecule type" value="Genomic_DNA"/>
</dbReference>
<dbReference type="Pfam" id="PF01061">
    <property type="entry name" value="ABC2_membrane"/>
    <property type="match status" value="1"/>
</dbReference>
<evidence type="ECO:0000313" key="8">
    <source>
        <dbReference type="EMBL" id="WYJ92223.1"/>
    </source>
</evidence>
<dbReference type="PIRSF" id="PIRSF006648">
    <property type="entry name" value="DrrB"/>
    <property type="match status" value="1"/>
</dbReference>
<evidence type="ECO:0000313" key="9">
    <source>
        <dbReference type="Proteomes" id="UP000195141"/>
    </source>
</evidence>
<reference evidence="8" key="2">
    <citation type="submission" date="2017-05" db="EMBL/GenBank/DDBJ databases">
        <authorList>
            <consortium name="The Broad Institute Genomics Platform"/>
            <consortium name="The Broad Institute Genomic Center for Infectious Diseases"/>
            <person name="Earl A."/>
            <person name="Manson A."/>
            <person name="Schwartman J."/>
            <person name="Gilmore M."/>
            <person name="Abouelleil A."/>
            <person name="Cao P."/>
            <person name="Chapman S."/>
            <person name="Cusick C."/>
            <person name="Shea T."/>
            <person name="Young S."/>
            <person name="Neafsey D."/>
            <person name="Nusbaum C."/>
            <person name="Birren B."/>
        </authorList>
    </citation>
    <scope>NUCLEOTIDE SEQUENCE</scope>
    <source>
        <strain evidence="8">9E7_DIV0242</strain>
    </source>
</reference>
<evidence type="ECO:0000256" key="2">
    <source>
        <dbReference type="ARBA" id="ARBA00022692"/>
    </source>
</evidence>
<feature type="transmembrane region" description="Helical" evidence="5">
    <location>
        <begin position="224"/>
        <end position="247"/>
    </location>
</feature>
<keyword evidence="2 5" id="KW-0812">Transmembrane</keyword>
<feature type="transmembrane region" description="Helical" evidence="5">
    <location>
        <begin position="56"/>
        <end position="78"/>
    </location>
</feature>
<protein>
    <recommendedName>
        <fullName evidence="5">Transport permease protein</fullName>
    </recommendedName>
</protein>
<dbReference type="AlphaFoldDB" id="A0A242K6G8"/>
<evidence type="ECO:0000256" key="3">
    <source>
        <dbReference type="ARBA" id="ARBA00022989"/>
    </source>
</evidence>
<proteinExistence type="inferred from homology"/>
<feature type="transmembrane region" description="Helical" evidence="5">
    <location>
        <begin position="21"/>
        <end position="44"/>
    </location>
</feature>
<dbReference type="InterPro" id="IPR047817">
    <property type="entry name" value="ABC2_TM_bact-type"/>
</dbReference>
<dbReference type="InterPro" id="IPR013525">
    <property type="entry name" value="ABC2_TM"/>
</dbReference>
<dbReference type="Proteomes" id="UP000195141">
    <property type="component" value="Chromosome"/>
</dbReference>
<dbReference type="EMBL" id="CP147247">
    <property type="protein sequence ID" value="WYJ92223.1"/>
    <property type="molecule type" value="Genomic_DNA"/>
</dbReference>
<evidence type="ECO:0000256" key="1">
    <source>
        <dbReference type="ARBA" id="ARBA00004141"/>
    </source>
</evidence>
<name>A0A242K6G8_9ENTE</name>
<keyword evidence="3 5" id="KW-1133">Transmembrane helix</keyword>
<keyword evidence="4 5" id="KW-0472">Membrane</keyword>
<sequence length="252" mass="28090">MTILQDSWLLTGRMMKHMTRSIDTIISVVIMPIMVMLAFVYIFGGAMSIPQESYKGFILPAILLFTIASGVGYTAFRLNDDVKNGVFDRFNSMPISRLAVLNGHVFTSVFFNFISTLVVLLVGILIGFRPQADLLDWLAIVGLILLTNYALSWIAVFFGLIAKSNESASVFSYLLLGLLFISSGFVPTGTLPKALQGFADHQPMTSIINSLRMLLTDGKFSQELLTAVIWLIGVTLIFQFLAIRFYYKKMLK</sequence>
<gene>
    <name evidence="7" type="ORF">A5888_002125</name>
    <name evidence="8" type="ORF">A5888_003996</name>
</gene>
<evidence type="ECO:0000256" key="4">
    <source>
        <dbReference type="ARBA" id="ARBA00023136"/>
    </source>
</evidence>
<dbReference type="InterPro" id="IPR000412">
    <property type="entry name" value="ABC_2_transport"/>
</dbReference>
<organism evidence="7">
    <name type="scientific">Candidatus Enterococcus clewellii</name>
    <dbReference type="NCBI Taxonomy" id="1834193"/>
    <lineage>
        <taxon>Bacteria</taxon>
        <taxon>Bacillati</taxon>
        <taxon>Bacillota</taxon>
        <taxon>Bacilli</taxon>
        <taxon>Lactobacillales</taxon>
        <taxon>Enterococcaceae</taxon>
        <taxon>Enterococcus</taxon>
    </lineage>
</organism>
<dbReference type="InterPro" id="IPR051784">
    <property type="entry name" value="Nod_factor_ABC_transporter"/>
</dbReference>
<keyword evidence="5" id="KW-0813">Transport</keyword>
<dbReference type="OrthoDB" id="670210at2"/>
<reference evidence="8" key="3">
    <citation type="submission" date="2024-03" db="EMBL/GenBank/DDBJ databases">
        <title>The Genome Sequence of Enterococcus sp. DIV0242b.</title>
        <authorList>
            <consortium name="The Broad Institute Genomics Platform"/>
            <consortium name="The Broad Institute Microbial Omics Core"/>
            <consortium name="The Broad Institute Genomic Center for Infectious Diseases"/>
            <person name="Earl A."/>
            <person name="Manson A."/>
            <person name="Gilmore M."/>
            <person name="Schwartman J."/>
            <person name="Shea T."/>
            <person name="Abouelleil A."/>
            <person name="Cao P."/>
            <person name="Chapman S."/>
            <person name="Cusick C."/>
            <person name="Young S."/>
            <person name="Neafsey D."/>
            <person name="Nusbaum C."/>
            <person name="Birren B."/>
        </authorList>
    </citation>
    <scope>NUCLEOTIDE SEQUENCE</scope>
    <source>
        <strain evidence="8">9E7_DIV0242</strain>
    </source>
</reference>
<feature type="transmembrane region" description="Helical" evidence="5">
    <location>
        <begin position="99"/>
        <end position="126"/>
    </location>
</feature>
<comment type="similarity">
    <text evidence="5">Belongs to the ABC-2 integral membrane protein family.</text>
</comment>